<keyword evidence="10" id="KW-0046">Antibiotic resistance</keyword>
<comment type="similarity">
    <text evidence="11">Belongs to the ABC-4 integral membrane protein family.</text>
</comment>
<dbReference type="FunFam" id="3.40.50.300:FF:000032">
    <property type="entry name" value="Export ABC transporter ATP-binding protein"/>
    <property type="match status" value="1"/>
</dbReference>
<dbReference type="Pfam" id="PF00005">
    <property type="entry name" value="ABC_tran"/>
    <property type="match status" value="1"/>
</dbReference>
<evidence type="ECO:0000256" key="3">
    <source>
        <dbReference type="ARBA" id="ARBA00022475"/>
    </source>
</evidence>
<evidence type="ECO:0000256" key="4">
    <source>
        <dbReference type="ARBA" id="ARBA00022519"/>
    </source>
</evidence>
<evidence type="ECO:0000259" key="14">
    <source>
        <dbReference type="PROSITE" id="PS50893"/>
    </source>
</evidence>
<dbReference type="GO" id="GO:0022857">
    <property type="term" value="F:transmembrane transporter activity"/>
    <property type="evidence" value="ECO:0007669"/>
    <property type="project" value="TreeGrafter"/>
</dbReference>
<proteinExistence type="inferred from homology"/>
<evidence type="ECO:0000256" key="11">
    <source>
        <dbReference type="ARBA" id="ARBA00038076"/>
    </source>
</evidence>
<feature type="transmembrane region" description="Helical" evidence="13">
    <location>
        <begin position="528"/>
        <end position="554"/>
    </location>
</feature>
<sequence>MNQKNVRSPLIELDQVSRIYMQGGEELEVLKRISLTIGHGEFVAIVGQSGSGKTTLMNILGCLDRPSRGTYRVKGRDIAEMDADALSTLRREVFGFVFQRYNLLSGSNAVENVSMPAMYAGMDKDARHTRGAQLLTRLGLEERLTYYPSQLSGGQQQRVSIARALMNGGEIILADEPTGALDTKSGHDVLDLLRELHAAGHTIILITHDPGIAATAERIITLRDGVVISDVENTGKAAQPELESDDAVAVSDAPSRMPLAAAVGLALRSLRDNRFRTVLTLLGIIIGVASVVTMLALGNGAKEKVLATIEKMGSDLIMVRPMSGSSRSSTGSVRLVDGDIAALRLLPGVAGAVGETSGSISVRYQESDYQTTYTGTGVDKPVVGNWGLAKGEFFTSHDVSVSSPVVVLGQTVVNHLYPPDANPVGTYVMIRNVPFLVIGVMQVKGASAFGTDEDDVLLVPVTTARLRLMGQKYLRNAIVKAEPGADTQALQSSISAVLLERHGTEDFRVLNTASIMEAASESQNTLTVLLGSVAAISLLVGGIGVMNIMLVSVVERTREIGIRMACGARRYDIMVQFITEALMVCALGGVLGIVFGLLAAAIAQYYGAAVAYSVSPALLALSCSFATGLIFGFAPARKASLLDPVAALASE</sequence>
<dbReference type="InterPro" id="IPR003439">
    <property type="entry name" value="ABC_transporter-like_ATP-bd"/>
</dbReference>
<dbReference type="Gene3D" id="3.40.50.300">
    <property type="entry name" value="P-loop containing nucleotide triphosphate hydrolases"/>
    <property type="match status" value="1"/>
</dbReference>
<dbReference type="InterPro" id="IPR017911">
    <property type="entry name" value="MacB-like_ATP-bd"/>
</dbReference>
<protein>
    <submittedName>
        <fullName evidence="15">Fused macrolide transporter subunits of ABC superfamily: ATP-binding component membrane component</fullName>
    </submittedName>
</protein>
<feature type="domain" description="ABC transporter" evidence="14">
    <location>
        <begin position="11"/>
        <end position="249"/>
    </location>
</feature>
<evidence type="ECO:0000256" key="2">
    <source>
        <dbReference type="ARBA" id="ARBA00022448"/>
    </source>
</evidence>
<dbReference type="EMBL" id="FLUQ01000001">
    <property type="protein sequence ID" value="SBV91806.1"/>
    <property type="molecule type" value="Genomic_DNA"/>
</dbReference>
<dbReference type="GO" id="GO:0098796">
    <property type="term" value="C:membrane protein complex"/>
    <property type="evidence" value="ECO:0007669"/>
    <property type="project" value="UniProtKB-ARBA"/>
</dbReference>
<dbReference type="PROSITE" id="PS00211">
    <property type="entry name" value="ABC_TRANSPORTER_1"/>
    <property type="match status" value="1"/>
</dbReference>
<dbReference type="GO" id="GO:0016887">
    <property type="term" value="F:ATP hydrolysis activity"/>
    <property type="evidence" value="ECO:0007669"/>
    <property type="project" value="InterPro"/>
</dbReference>
<comment type="similarity">
    <text evidence="12">Belongs to the ABC transporter superfamily. Macrolide exporter (TC 3.A.1.122) family.</text>
</comment>
<dbReference type="PROSITE" id="PS50893">
    <property type="entry name" value="ABC_TRANSPORTER_2"/>
    <property type="match status" value="1"/>
</dbReference>
<feature type="transmembrane region" description="Helical" evidence="13">
    <location>
        <begin position="609"/>
        <end position="634"/>
    </location>
</feature>
<name>A0A212IX94_9DELT</name>
<keyword evidence="3" id="KW-1003">Cell membrane</keyword>
<evidence type="ECO:0000256" key="12">
    <source>
        <dbReference type="ARBA" id="ARBA00038388"/>
    </source>
</evidence>
<keyword evidence="2" id="KW-0813">Transport</keyword>
<dbReference type="Pfam" id="PF02687">
    <property type="entry name" value="FtsX"/>
    <property type="match status" value="1"/>
</dbReference>
<dbReference type="GO" id="GO:0005886">
    <property type="term" value="C:plasma membrane"/>
    <property type="evidence" value="ECO:0007669"/>
    <property type="project" value="UniProtKB-SubCell"/>
</dbReference>
<dbReference type="InterPro" id="IPR027417">
    <property type="entry name" value="P-loop_NTPase"/>
</dbReference>
<dbReference type="InterPro" id="IPR025857">
    <property type="entry name" value="MacB_PCD"/>
</dbReference>
<reference evidence="15" key="1">
    <citation type="submission" date="2016-04" db="EMBL/GenBank/DDBJ databases">
        <authorList>
            <person name="Evans L.H."/>
            <person name="Alamgir A."/>
            <person name="Owens N."/>
            <person name="Weber N.D."/>
            <person name="Virtaneva K."/>
            <person name="Barbian K."/>
            <person name="Babar A."/>
            <person name="Rosenke K."/>
        </authorList>
    </citation>
    <scope>NUCLEOTIDE SEQUENCE</scope>
    <source>
        <strain evidence="15">86</strain>
    </source>
</reference>
<keyword evidence="5 13" id="KW-0812">Transmembrane</keyword>
<dbReference type="InterPro" id="IPR003593">
    <property type="entry name" value="AAA+_ATPase"/>
</dbReference>
<dbReference type="InterPro" id="IPR003838">
    <property type="entry name" value="ABC3_permease_C"/>
</dbReference>
<dbReference type="Pfam" id="PF12704">
    <property type="entry name" value="MacB_PCD"/>
    <property type="match status" value="1"/>
</dbReference>
<accession>A0A212IX94</accession>
<evidence type="ECO:0000256" key="1">
    <source>
        <dbReference type="ARBA" id="ARBA00004429"/>
    </source>
</evidence>
<keyword evidence="8 13" id="KW-1133">Transmembrane helix</keyword>
<dbReference type="PANTHER" id="PTHR30572:SF4">
    <property type="entry name" value="ABC TRANSPORTER PERMEASE YTRF"/>
    <property type="match status" value="1"/>
</dbReference>
<dbReference type="InterPro" id="IPR050250">
    <property type="entry name" value="Macrolide_Exporter_MacB"/>
</dbReference>
<dbReference type="GO" id="GO:0046677">
    <property type="term" value="P:response to antibiotic"/>
    <property type="evidence" value="ECO:0007669"/>
    <property type="project" value="UniProtKB-KW"/>
</dbReference>
<gene>
    <name evidence="15" type="primary">macB</name>
    <name evidence="15" type="ORF">KL86DPRO_10252</name>
</gene>
<dbReference type="CDD" id="cd03255">
    <property type="entry name" value="ABC_MJ0796_LolCDE_FtsE"/>
    <property type="match status" value="1"/>
</dbReference>
<keyword evidence="4" id="KW-0997">Cell inner membrane</keyword>
<evidence type="ECO:0000256" key="7">
    <source>
        <dbReference type="ARBA" id="ARBA00022840"/>
    </source>
</evidence>
<keyword evidence="9 13" id="KW-0472">Membrane</keyword>
<organism evidence="15">
    <name type="scientific">uncultured delta proteobacterium</name>
    <dbReference type="NCBI Taxonomy" id="34034"/>
    <lineage>
        <taxon>Bacteria</taxon>
        <taxon>Deltaproteobacteria</taxon>
        <taxon>environmental samples</taxon>
    </lineage>
</organism>
<evidence type="ECO:0000256" key="9">
    <source>
        <dbReference type="ARBA" id="ARBA00023136"/>
    </source>
</evidence>
<evidence type="ECO:0000256" key="5">
    <source>
        <dbReference type="ARBA" id="ARBA00022692"/>
    </source>
</evidence>
<comment type="subcellular location">
    <subcellularLocation>
        <location evidence="1">Cell inner membrane</location>
        <topology evidence="1">Multi-pass membrane protein</topology>
    </subcellularLocation>
</comment>
<feature type="transmembrane region" description="Helical" evidence="13">
    <location>
        <begin position="278"/>
        <end position="298"/>
    </location>
</feature>
<evidence type="ECO:0000256" key="6">
    <source>
        <dbReference type="ARBA" id="ARBA00022741"/>
    </source>
</evidence>
<dbReference type="AlphaFoldDB" id="A0A212IX94"/>
<evidence type="ECO:0000256" key="13">
    <source>
        <dbReference type="SAM" id="Phobius"/>
    </source>
</evidence>
<evidence type="ECO:0000313" key="15">
    <source>
        <dbReference type="EMBL" id="SBV91806.1"/>
    </source>
</evidence>
<keyword evidence="7 15" id="KW-0067">ATP-binding</keyword>
<keyword evidence="6" id="KW-0547">Nucleotide-binding</keyword>
<evidence type="ECO:0000256" key="8">
    <source>
        <dbReference type="ARBA" id="ARBA00022989"/>
    </source>
</evidence>
<dbReference type="GO" id="GO:0005524">
    <property type="term" value="F:ATP binding"/>
    <property type="evidence" value="ECO:0007669"/>
    <property type="project" value="UniProtKB-KW"/>
</dbReference>
<feature type="transmembrane region" description="Helical" evidence="13">
    <location>
        <begin position="575"/>
        <end position="603"/>
    </location>
</feature>
<dbReference type="InterPro" id="IPR017871">
    <property type="entry name" value="ABC_transporter-like_CS"/>
</dbReference>
<dbReference type="SUPFAM" id="SSF52540">
    <property type="entry name" value="P-loop containing nucleoside triphosphate hydrolases"/>
    <property type="match status" value="1"/>
</dbReference>
<evidence type="ECO:0000256" key="10">
    <source>
        <dbReference type="ARBA" id="ARBA00023251"/>
    </source>
</evidence>
<dbReference type="SMART" id="SM00382">
    <property type="entry name" value="AAA"/>
    <property type="match status" value="1"/>
</dbReference>
<dbReference type="PANTHER" id="PTHR30572">
    <property type="entry name" value="MEMBRANE COMPONENT OF TRANSPORTER-RELATED"/>
    <property type="match status" value="1"/>
</dbReference>